<protein>
    <submittedName>
        <fullName evidence="3">Histidine kinase</fullName>
    </submittedName>
</protein>
<reference evidence="3 4" key="1">
    <citation type="submission" date="2018-05" db="EMBL/GenBank/DDBJ databases">
        <title>Genomic Encyclopedia of Archaeal and Bacterial Type Strains, Phase II (KMG-II): from individual species to whole genera.</title>
        <authorList>
            <person name="Goeker M."/>
        </authorList>
    </citation>
    <scope>NUCLEOTIDE SEQUENCE [LARGE SCALE GENOMIC DNA]</scope>
    <source>
        <strain evidence="3 4">DSM 22214</strain>
    </source>
</reference>
<evidence type="ECO:0000313" key="3">
    <source>
        <dbReference type="EMBL" id="PWK27438.1"/>
    </source>
</evidence>
<dbReference type="InterPro" id="IPR010559">
    <property type="entry name" value="Sig_transdc_His_kin_internal"/>
</dbReference>
<keyword evidence="1" id="KW-1133">Transmembrane helix</keyword>
<evidence type="ECO:0000256" key="1">
    <source>
        <dbReference type="SAM" id="Phobius"/>
    </source>
</evidence>
<dbReference type="Pfam" id="PF06580">
    <property type="entry name" value="His_kinase"/>
    <property type="match status" value="1"/>
</dbReference>
<feature type="transmembrane region" description="Helical" evidence="1">
    <location>
        <begin position="68"/>
        <end position="90"/>
    </location>
</feature>
<dbReference type="GO" id="GO:0016020">
    <property type="term" value="C:membrane"/>
    <property type="evidence" value="ECO:0007669"/>
    <property type="project" value="InterPro"/>
</dbReference>
<dbReference type="GO" id="GO:0000155">
    <property type="term" value="F:phosphorelay sensor kinase activity"/>
    <property type="evidence" value="ECO:0007669"/>
    <property type="project" value="InterPro"/>
</dbReference>
<keyword evidence="3" id="KW-0418">Kinase</keyword>
<organism evidence="3 4">
    <name type="scientific">Arcicella aurantiaca</name>
    <dbReference type="NCBI Taxonomy" id="591202"/>
    <lineage>
        <taxon>Bacteria</taxon>
        <taxon>Pseudomonadati</taxon>
        <taxon>Bacteroidota</taxon>
        <taxon>Cytophagia</taxon>
        <taxon>Cytophagales</taxon>
        <taxon>Flectobacillaceae</taxon>
        <taxon>Arcicella</taxon>
    </lineage>
</organism>
<keyword evidence="4" id="KW-1185">Reference proteome</keyword>
<evidence type="ECO:0000313" key="4">
    <source>
        <dbReference type="Proteomes" id="UP000245489"/>
    </source>
</evidence>
<keyword evidence="3" id="KW-0808">Transferase</keyword>
<dbReference type="OrthoDB" id="9792992at2"/>
<feature type="domain" description="Signal transduction histidine kinase internal region" evidence="2">
    <location>
        <begin position="157"/>
        <end position="233"/>
    </location>
</feature>
<name>A0A316E9K4_9BACT</name>
<evidence type="ECO:0000259" key="2">
    <source>
        <dbReference type="Pfam" id="PF06580"/>
    </source>
</evidence>
<dbReference type="PANTHER" id="PTHR34220">
    <property type="entry name" value="SENSOR HISTIDINE KINASE YPDA"/>
    <property type="match status" value="1"/>
</dbReference>
<keyword evidence="1" id="KW-0812">Transmembrane</keyword>
<gene>
    <name evidence="3" type="ORF">LV89_01752</name>
</gene>
<proteinExistence type="predicted"/>
<feature type="transmembrane region" description="Helical" evidence="1">
    <location>
        <begin position="110"/>
        <end position="130"/>
    </location>
</feature>
<comment type="caution">
    <text evidence="3">The sequence shown here is derived from an EMBL/GenBank/DDBJ whole genome shotgun (WGS) entry which is preliminary data.</text>
</comment>
<keyword evidence="1" id="KW-0472">Membrane</keyword>
<feature type="transmembrane region" description="Helical" evidence="1">
    <location>
        <begin position="34"/>
        <end position="56"/>
    </location>
</feature>
<dbReference type="RefSeq" id="WP_109742509.1">
    <property type="nucleotide sequence ID" value="NZ_QGGO01000007.1"/>
</dbReference>
<dbReference type="InterPro" id="IPR050640">
    <property type="entry name" value="Bact_2-comp_sensor_kinase"/>
</dbReference>
<dbReference type="Proteomes" id="UP000245489">
    <property type="component" value="Unassembled WGS sequence"/>
</dbReference>
<dbReference type="EMBL" id="QGGO01000007">
    <property type="protein sequence ID" value="PWK27438.1"/>
    <property type="molecule type" value="Genomic_DNA"/>
</dbReference>
<dbReference type="AlphaFoldDB" id="A0A316E9K4"/>
<dbReference type="PANTHER" id="PTHR34220:SF7">
    <property type="entry name" value="SENSOR HISTIDINE KINASE YPDA"/>
    <property type="match status" value="1"/>
</dbReference>
<sequence length="337" mass="39843">MDKRRNHIIFWVGYFLLINGISICARIGTGSLTIPFFLRIFVGDVTTLSLTYLYLNILFPRFLTTKKYLWLLLVSLGSYFLIVSGIYGLFRSLQQLYPQIFSSVEFLQEFINVIYSFFRVLNITFSFWIFKKLLAELEQKKEKEKKYFTLNKHISNAELMSLKNQINPHFFYNSLNFLYAQSIPYSVKLSKSILSLADMMRYSIRDNDETNTIPLEQEIAYLERYIYLENIESQSSYQSQLIVMGNVKYRRIVPLVLQPILSSSYHFGKEVNIGISIEENQIQFVCTYTKKQEIEISDIDEFHNVLRRKMVNKYYQSLSVNYTHNTELYSIFIVILS</sequence>
<accession>A0A316E9K4</accession>
<feature type="transmembrane region" description="Helical" evidence="1">
    <location>
        <begin position="7"/>
        <end position="28"/>
    </location>
</feature>